<organism evidence="2">
    <name type="scientific">Glycine max</name>
    <name type="common">Soybean</name>
    <name type="synonym">Glycine hispida</name>
    <dbReference type="NCBI Taxonomy" id="3847"/>
    <lineage>
        <taxon>Eukaryota</taxon>
        <taxon>Viridiplantae</taxon>
        <taxon>Streptophyta</taxon>
        <taxon>Embryophyta</taxon>
        <taxon>Tracheophyta</taxon>
        <taxon>Spermatophyta</taxon>
        <taxon>Magnoliopsida</taxon>
        <taxon>eudicotyledons</taxon>
        <taxon>Gunneridae</taxon>
        <taxon>Pentapetalae</taxon>
        <taxon>rosids</taxon>
        <taxon>fabids</taxon>
        <taxon>Fabales</taxon>
        <taxon>Fabaceae</taxon>
        <taxon>Papilionoideae</taxon>
        <taxon>50 kb inversion clade</taxon>
        <taxon>NPAAA clade</taxon>
        <taxon>indigoferoid/millettioid clade</taxon>
        <taxon>Phaseoleae</taxon>
        <taxon>Glycine</taxon>
        <taxon>Glycine subgen. Soja</taxon>
    </lineage>
</organism>
<gene>
    <name evidence="2" type="ORF">GLYMA_08G078400</name>
</gene>
<keyword evidence="4" id="KW-1185">Reference proteome</keyword>
<feature type="transmembrane region" description="Helical" evidence="1">
    <location>
        <begin position="6"/>
        <end position="33"/>
    </location>
</feature>
<reference evidence="3" key="2">
    <citation type="submission" date="2018-02" db="UniProtKB">
        <authorList>
            <consortium name="EnsemblPlants"/>
        </authorList>
    </citation>
    <scope>IDENTIFICATION</scope>
    <source>
        <strain evidence="3">Williams 82</strain>
    </source>
</reference>
<reference evidence="2 3" key="1">
    <citation type="journal article" date="2010" name="Nature">
        <title>Genome sequence of the palaeopolyploid soybean.</title>
        <authorList>
            <person name="Schmutz J."/>
            <person name="Cannon S.B."/>
            <person name="Schlueter J."/>
            <person name="Ma J."/>
            <person name="Mitros T."/>
            <person name="Nelson W."/>
            <person name="Hyten D.L."/>
            <person name="Song Q."/>
            <person name="Thelen J.J."/>
            <person name="Cheng J."/>
            <person name="Xu D."/>
            <person name="Hellsten U."/>
            <person name="May G.D."/>
            <person name="Yu Y."/>
            <person name="Sakurai T."/>
            <person name="Umezawa T."/>
            <person name="Bhattacharyya M.K."/>
            <person name="Sandhu D."/>
            <person name="Valliyodan B."/>
            <person name="Lindquist E."/>
            <person name="Peto M."/>
            <person name="Grant D."/>
            <person name="Shu S."/>
            <person name="Goodstein D."/>
            <person name="Barry K."/>
            <person name="Futrell-Griggs M."/>
            <person name="Abernathy B."/>
            <person name="Du J."/>
            <person name="Tian Z."/>
            <person name="Zhu L."/>
            <person name="Gill N."/>
            <person name="Joshi T."/>
            <person name="Libault M."/>
            <person name="Sethuraman A."/>
            <person name="Zhang X.-C."/>
            <person name="Shinozaki K."/>
            <person name="Nguyen H.T."/>
            <person name="Wing R.A."/>
            <person name="Cregan P."/>
            <person name="Specht J."/>
            <person name="Grimwood J."/>
            <person name="Rokhsar D."/>
            <person name="Stacey G."/>
            <person name="Shoemaker R.C."/>
            <person name="Jackson S.A."/>
        </authorList>
    </citation>
    <scope>NUCLEOTIDE SEQUENCE [LARGE SCALE GENOMIC DNA]</scope>
    <source>
        <strain evidence="3">cv. Williams 82</strain>
        <tissue evidence="2">Callus</tissue>
    </source>
</reference>
<evidence type="ECO:0000313" key="4">
    <source>
        <dbReference type="Proteomes" id="UP000008827"/>
    </source>
</evidence>
<dbReference type="EMBL" id="CM000841">
    <property type="protein sequence ID" value="KRH42246.1"/>
    <property type="molecule type" value="Genomic_DNA"/>
</dbReference>
<dbReference type="EnsemblPlants" id="KRH42246">
    <property type="protein sequence ID" value="KRH42246"/>
    <property type="gene ID" value="GLYMA_08G078400"/>
</dbReference>
<dbReference type="InParanoid" id="A0A0R0IIL4"/>
<evidence type="ECO:0000256" key="1">
    <source>
        <dbReference type="SAM" id="Phobius"/>
    </source>
</evidence>
<keyword evidence="1" id="KW-0472">Membrane</keyword>
<name>A0A0R0IIL4_SOYBN</name>
<accession>A0A0R0IIL4</accession>
<keyword evidence="1" id="KW-1133">Transmembrane helix</keyword>
<dbReference type="Gramene" id="KRH42246">
    <property type="protein sequence ID" value="KRH42246"/>
    <property type="gene ID" value="GLYMA_08G078400"/>
</dbReference>
<reference evidence="2" key="3">
    <citation type="submission" date="2018-07" db="EMBL/GenBank/DDBJ databases">
        <title>WGS assembly of Glycine max.</title>
        <authorList>
            <person name="Schmutz J."/>
            <person name="Cannon S."/>
            <person name="Schlueter J."/>
            <person name="Ma J."/>
            <person name="Mitros T."/>
            <person name="Nelson W."/>
            <person name="Hyten D."/>
            <person name="Song Q."/>
            <person name="Thelen J."/>
            <person name="Cheng J."/>
            <person name="Xu D."/>
            <person name="Hellsten U."/>
            <person name="May G."/>
            <person name="Yu Y."/>
            <person name="Sakurai T."/>
            <person name="Umezawa T."/>
            <person name="Bhattacharyya M."/>
            <person name="Sandhu D."/>
            <person name="Valliyodan B."/>
            <person name="Lindquist E."/>
            <person name="Peto M."/>
            <person name="Grant D."/>
            <person name="Shu S."/>
            <person name="Goodstein D."/>
            <person name="Barry K."/>
            <person name="Futrell-Griggs M."/>
            <person name="Abernathy B."/>
            <person name="Du J."/>
            <person name="Tian Z."/>
            <person name="Zhu L."/>
            <person name="Gill N."/>
            <person name="Joshi T."/>
            <person name="Libault M."/>
            <person name="Sethuraman A."/>
            <person name="Zhang X."/>
            <person name="Shinozaki K."/>
            <person name="Nguyen H."/>
            <person name="Wing R."/>
            <person name="Cregan P."/>
            <person name="Specht J."/>
            <person name="Grimwood J."/>
            <person name="Rokhsar D."/>
            <person name="Stacey G."/>
            <person name="Shoemaker R."/>
            <person name="Jackson S."/>
        </authorList>
    </citation>
    <scope>NUCLEOTIDE SEQUENCE</scope>
    <source>
        <tissue evidence="2">Callus</tissue>
    </source>
</reference>
<dbReference type="AlphaFoldDB" id="A0A0R0IIL4"/>
<keyword evidence="1" id="KW-0812">Transmembrane</keyword>
<evidence type="ECO:0000313" key="3">
    <source>
        <dbReference type="EnsemblPlants" id="KRH42246"/>
    </source>
</evidence>
<protein>
    <submittedName>
        <fullName evidence="2 3">Uncharacterized protein</fullName>
    </submittedName>
</protein>
<dbReference type="Proteomes" id="UP000008827">
    <property type="component" value="Chromosome 8"/>
</dbReference>
<sequence>MSKLIYVIIGSVIVYHLFGINCGKVLGEVLVLVLEFIRFYLTRQLVFISRCLTFLCCHNFLSWPSV</sequence>
<proteinExistence type="predicted"/>
<evidence type="ECO:0000313" key="2">
    <source>
        <dbReference type="EMBL" id="KRH42246.1"/>
    </source>
</evidence>